<dbReference type="STRING" id="1156985.SAMN04488118_107113"/>
<gene>
    <name evidence="4" type="ORF">SAMN04488118_107113</name>
</gene>
<dbReference type="GO" id="GO:0004185">
    <property type="term" value="F:serine-type carboxypeptidase activity"/>
    <property type="evidence" value="ECO:0007669"/>
    <property type="project" value="InterPro"/>
</dbReference>
<feature type="chain" id="PRO_5011637327" evidence="3">
    <location>
        <begin position="25"/>
        <end position="498"/>
    </location>
</feature>
<keyword evidence="5" id="KW-1185">Reference proteome</keyword>
<accession>A0A1G5R140</accession>
<dbReference type="InterPro" id="IPR006311">
    <property type="entry name" value="TAT_signal"/>
</dbReference>
<dbReference type="PANTHER" id="PTHR30023">
    <property type="entry name" value="D-ALANYL-D-ALANINE CARBOXYPEPTIDASE"/>
    <property type="match status" value="1"/>
</dbReference>
<dbReference type="EMBL" id="FMWG01000007">
    <property type="protein sequence ID" value="SCZ67762.1"/>
    <property type="molecule type" value="Genomic_DNA"/>
</dbReference>
<dbReference type="InterPro" id="IPR012338">
    <property type="entry name" value="Beta-lactam/transpept-like"/>
</dbReference>
<comment type="similarity">
    <text evidence="1">Belongs to the peptidase S13 family.</text>
</comment>
<evidence type="ECO:0000256" key="3">
    <source>
        <dbReference type="SAM" id="SignalP"/>
    </source>
</evidence>
<dbReference type="Gene3D" id="3.50.80.20">
    <property type="entry name" value="D-Ala-D-Ala carboxypeptidase C, peptidase S13"/>
    <property type="match status" value="1"/>
</dbReference>
<name>A0A1G5R140_9RHOB</name>
<dbReference type="PRINTS" id="PR00922">
    <property type="entry name" value="DADACBPTASE3"/>
</dbReference>
<dbReference type="Pfam" id="PF02113">
    <property type="entry name" value="Peptidase_S13"/>
    <property type="match status" value="1"/>
</dbReference>
<proteinExistence type="inferred from homology"/>
<keyword evidence="3" id="KW-0732">Signal</keyword>
<dbReference type="GO" id="GO:0006508">
    <property type="term" value="P:proteolysis"/>
    <property type="evidence" value="ECO:0007669"/>
    <property type="project" value="InterPro"/>
</dbReference>
<keyword evidence="2" id="KW-0378">Hydrolase</keyword>
<evidence type="ECO:0000313" key="5">
    <source>
        <dbReference type="Proteomes" id="UP000198767"/>
    </source>
</evidence>
<protein>
    <submittedName>
        <fullName evidence="4">D-alanyl-D-alanine carboxypeptidase / D-alanyl-D-alanine-endopeptidase (Penicillin-binding protein 4)</fullName>
    </submittedName>
</protein>
<dbReference type="SUPFAM" id="SSF56601">
    <property type="entry name" value="beta-lactamase/transpeptidase-like"/>
    <property type="match status" value="1"/>
</dbReference>
<organism evidence="4 5">
    <name type="scientific">Epibacterium ulvae</name>
    <dbReference type="NCBI Taxonomy" id="1156985"/>
    <lineage>
        <taxon>Bacteria</taxon>
        <taxon>Pseudomonadati</taxon>
        <taxon>Pseudomonadota</taxon>
        <taxon>Alphaproteobacteria</taxon>
        <taxon>Rhodobacterales</taxon>
        <taxon>Roseobacteraceae</taxon>
        <taxon>Epibacterium</taxon>
    </lineage>
</organism>
<dbReference type="NCBIfam" id="TIGR00666">
    <property type="entry name" value="PBP4"/>
    <property type="match status" value="1"/>
</dbReference>
<sequence>MALMITRRFFLAASAASLGSTATANTGVQVSLRPVARPGTPVSPSAGGGLAGLLQRANLRGQVICAVANARTGARLEDVGGDKSLPPASVAKALTALYALDVLGPEHRFQTQLVATGPVVGGVLQGDLVLTGGGDSTLTTDHLAALARSLKSAGVREVKGGFRIWERALPNVKTIDPAQPDHVSYSPAVSGLALNFNRVHFEWKRAGQHWRVSMDARTDKYRPEVSVARMKIAQRTTPVYTYADKAGVDQWTVANRALGNGGTRWLPVRQPAAYAGDVLRTLVRSHGIQLPAPKITKTRPKGTVLAVHQSAPLSVLLKDMLKYSNNLMAEMIGLSATVARGVNVSSLAASAAEMSRWAAQTYGMTNTKLVDHSGLGSASRMTPHDLVGALVIAHRTGQLKPLLKPVKLRDKNGREIKSHPVKVAAKTGTLNFVSGLGGFLTAADGTELVFAIFSADQETRAKIPRANRERPKGARTWNTKAKRLQQDLIERWGSVYQS</sequence>
<evidence type="ECO:0000256" key="1">
    <source>
        <dbReference type="ARBA" id="ARBA00006096"/>
    </source>
</evidence>
<keyword evidence="4" id="KW-0121">Carboxypeptidase</keyword>
<feature type="signal peptide" evidence="3">
    <location>
        <begin position="1"/>
        <end position="24"/>
    </location>
</feature>
<evidence type="ECO:0000256" key="2">
    <source>
        <dbReference type="ARBA" id="ARBA00022801"/>
    </source>
</evidence>
<dbReference type="PROSITE" id="PS51318">
    <property type="entry name" value="TAT"/>
    <property type="match status" value="1"/>
</dbReference>
<reference evidence="4 5" key="1">
    <citation type="submission" date="2016-10" db="EMBL/GenBank/DDBJ databases">
        <authorList>
            <person name="de Groot N.N."/>
        </authorList>
    </citation>
    <scope>NUCLEOTIDE SEQUENCE [LARGE SCALE GENOMIC DNA]</scope>
    <source>
        <strain evidence="4 5">U95</strain>
    </source>
</reference>
<dbReference type="GO" id="GO:0000270">
    <property type="term" value="P:peptidoglycan metabolic process"/>
    <property type="evidence" value="ECO:0007669"/>
    <property type="project" value="TreeGrafter"/>
</dbReference>
<keyword evidence="4" id="KW-0645">Protease</keyword>
<dbReference type="InterPro" id="IPR000667">
    <property type="entry name" value="Peptidase_S13"/>
</dbReference>
<dbReference type="PANTHER" id="PTHR30023:SF0">
    <property type="entry name" value="PENICILLIN-SENSITIVE CARBOXYPEPTIDASE A"/>
    <property type="match status" value="1"/>
</dbReference>
<dbReference type="Proteomes" id="UP000198767">
    <property type="component" value="Unassembled WGS sequence"/>
</dbReference>
<dbReference type="Gene3D" id="3.40.710.10">
    <property type="entry name" value="DD-peptidase/beta-lactamase superfamily"/>
    <property type="match status" value="1"/>
</dbReference>
<evidence type="ECO:0000313" key="4">
    <source>
        <dbReference type="EMBL" id="SCZ67762.1"/>
    </source>
</evidence>
<dbReference type="AlphaFoldDB" id="A0A1G5R140"/>